<keyword evidence="2" id="KW-1185">Reference proteome</keyword>
<feature type="region of interest" description="Disordered" evidence="1">
    <location>
        <begin position="334"/>
        <end position="374"/>
    </location>
</feature>
<evidence type="ECO:0000313" key="3">
    <source>
        <dbReference type="RefSeq" id="XP_033235432.1"/>
    </source>
</evidence>
<feature type="region of interest" description="Disordered" evidence="1">
    <location>
        <begin position="26"/>
        <end position="88"/>
    </location>
</feature>
<accession>A0A6I8VWG9</accession>
<sequence>MRKIFVSLSIYNIFLNLHIKMGNSGSSHQLNIQRQNTDPSPHAKNLSQQFRQSSHRHYDYSKPDIRSSPTPQKGYSQQWRRSFPTSNSQKVIKYKTDENVQFKVLPRIDKSLHLRATTNGAILNSGGTISGRRLSENPISCPTNAPMQRSRTFIAGSTNHSLQTEFTRSQTLHHVKANYKKDNLVSNTKSNLTQMQRHTYSEPELVNKNNKETATNQSIARSEKKNKYTKKRRAPEVPTESIIIVPAVHPETAEKDISTSVRITNEQGRQTHFSKNTDRLPTVNKGSNLSFKRKSAERNSVGGNCRPNVPINQSKLAYRREKSSDAIIIRSKNAKEANVNTESTGEKKTHYKHNNHSSKESSMNPAPNKKDTEAQKHRRTFYFGMDVNTITETRQDSQENKIMQPIYGLQPDSTGKNIVSIPTAHNTEKNLNSNEGTSLLFVPNYDIEYKKSTSQEDSVDDNGLRLCIRPTLPRRQLDTPSFSPALAWRTLLDDDVQIDREINISDPNGYQKTEKNELPIQPSIIYEIRHVRKINKLQNAWTPEQDLCDQIDDTAGNLVTDSDSSSDDYRSKCEGEALLFYGSKSKISSHNSVSPLHTFSLSLPRDGHLQHARKLDNLKSNDVCIYKSLRKRKPEFFFSKRPGCQASISNIPTTGISTTKIDGFENWMLHKNVGKNGVGLNRIKDTNNSQELPVIEQQSLKTLAGGKHVMYLPGNNDKPAYNSSRGELETCKTKPSRHFQSRQRHVPENLQDRTPIYPITSATETNVKLADRFHQRFTFHNPVRLLEKLYSDRSTRDVDTENIHRSEVEALKRVEEDFQRNRANEKESIRHQLQLHFGLESKNKGLYHSLPNPSMLESFSSIDINDSNNNTFCRDDPEGCASNAFPVGPEGNTC</sequence>
<proteinExistence type="predicted"/>
<evidence type="ECO:0000256" key="1">
    <source>
        <dbReference type="SAM" id="MobiDB-lite"/>
    </source>
</evidence>
<evidence type="ECO:0000313" key="2">
    <source>
        <dbReference type="Proteomes" id="UP000001819"/>
    </source>
</evidence>
<dbReference type="RefSeq" id="XP_033235432.1">
    <property type="nucleotide sequence ID" value="XM_033379541.1"/>
</dbReference>
<organism evidence="2 3">
    <name type="scientific">Drosophila pseudoobscura pseudoobscura</name>
    <name type="common">Fruit fly</name>
    <dbReference type="NCBI Taxonomy" id="46245"/>
    <lineage>
        <taxon>Eukaryota</taxon>
        <taxon>Metazoa</taxon>
        <taxon>Ecdysozoa</taxon>
        <taxon>Arthropoda</taxon>
        <taxon>Hexapoda</taxon>
        <taxon>Insecta</taxon>
        <taxon>Pterygota</taxon>
        <taxon>Neoptera</taxon>
        <taxon>Endopterygota</taxon>
        <taxon>Diptera</taxon>
        <taxon>Brachycera</taxon>
        <taxon>Muscomorpha</taxon>
        <taxon>Ephydroidea</taxon>
        <taxon>Drosophilidae</taxon>
        <taxon>Drosophila</taxon>
        <taxon>Sophophora</taxon>
    </lineage>
</organism>
<feature type="compositionally biased region" description="Polar residues" evidence="1">
    <location>
        <begin position="67"/>
        <end position="88"/>
    </location>
</feature>
<feature type="region of interest" description="Disordered" evidence="1">
    <location>
        <begin position="210"/>
        <end position="234"/>
    </location>
</feature>
<feature type="compositionally biased region" description="Basic and acidic residues" evidence="1">
    <location>
        <begin position="56"/>
        <end position="65"/>
    </location>
</feature>
<dbReference type="InParanoid" id="A0A6I8VWG9"/>
<name>A0A6I8VWG9_DROPS</name>
<gene>
    <name evidence="3" type="primary">LOC26532077</name>
</gene>
<protein>
    <submittedName>
        <fullName evidence="3">Uncharacterized protein isoform X1</fullName>
    </submittedName>
</protein>
<feature type="compositionally biased region" description="Polar residues" evidence="1">
    <location>
        <begin position="26"/>
        <end position="52"/>
    </location>
</feature>
<dbReference type="AlphaFoldDB" id="A0A6I8VWG9"/>
<reference evidence="3" key="1">
    <citation type="submission" date="2025-08" db="UniProtKB">
        <authorList>
            <consortium name="RefSeq"/>
        </authorList>
    </citation>
    <scope>IDENTIFICATION</scope>
    <source>
        <strain evidence="3">MV-25-SWS-2005</strain>
        <tissue evidence="3">Whole body</tissue>
    </source>
</reference>
<dbReference type="Proteomes" id="UP000001819">
    <property type="component" value="Chromosome 4"/>
</dbReference>
<dbReference type="ExpressionAtlas" id="A0A6I8VWG9">
    <property type="expression patterns" value="baseline"/>
</dbReference>